<sequence length="133" mass="15445">MINKTEKWRIESYMKKLSAFIVLIIVGVTLLVVKGGPMVDQLNPFIKEDVYYAVVDSDGEYEVKSKGFGRWSYKFKGYDESGKEQKIMLTTTKHLRIGAYLKIKSKRTYGMQWEEVQREEIPAKAKEKVTIKP</sequence>
<name>A0A653S396_BACMY</name>
<gene>
    <name evidence="1" type="ORF">BACI71_110895</name>
</gene>
<dbReference type="EMBL" id="CABWMC010000003">
    <property type="protein sequence ID" value="VXB60054.1"/>
    <property type="molecule type" value="Genomic_DNA"/>
</dbReference>
<evidence type="ECO:0000313" key="1">
    <source>
        <dbReference type="EMBL" id="VXB60054.1"/>
    </source>
</evidence>
<dbReference type="AlphaFoldDB" id="A0A653S396"/>
<dbReference type="Gene3D" id="2.40.50.480">
    <property type="match status" value="1"/>
</dbReference>
<dbReference type="PANTHER" id="PTHR36433:SF2">
    <property type="entry name" value="YXEA FAMILY PROTEIN"/>
    <property type="match status" value="1"/>
</dbReference>
<proteinExistence type="predicted"/>
<dbReference type="NCBIfam" id="TIGR01655">
    <property type="entry name" value="yxeA_fam"/>
    <property type="match status" value="1"/>
</dbReference>
<evidence type="ECO:0008006" key="3">
    <source>
        <dbReference type="Google" id="ProtNLM"/>
    </source>
</evidence>
<dbReference type="Pfam" id="PF06486">
    <property type="entry name" value="DUF1093"/>
    <property type="match status" value="1"/>
</dbReference>
<organism evidence="1 2">
    <name type="scientific">Bacillus mycoides</name>
    <dbReference type="NCBI Taxonomy" id="1405"/>
    <lineage>
        <taxon>Bacteria</taxon>
        <taxon>Bacillati</taxon>
        <taxon>Bacillota</taxon>
        <taxon>Bacilli</taxon>
        <taxon>Bacillales</taxon>
        <taxon>Bacillaceae</taxon>
        <taxon>Bacillus</taxon>
        <taxon>Bacillus cereus group</taxon>
    </lineage>
</organism>
<accession>A0A653S396</accession>
<dbReference type="Proteomes" id="UP000437562">
    <property type="component" value="Unassembled WGS sequence"/>
</dbReference>
<dbReference type="InterPro" id="IPR036166">
    <property type="entry name" value="YxeA-like_sf"/>
</dbReference>
<dbReference type="InterPro" id="IPR006542">
    <property type="entry name" value="DUF1093"/>
</dbReference>
<evidence type="ECO:0000313" key="2">
    <source>
        <dbReference type="Proteomes" id="UP000437562"/>
    </source>
</evidence>
<protein>
    <recommendedName>
        <fullName evidence="3">YxeA family protein</fullName>
    </recommendedName>
</protein>
<reference evidence="1 2" key="1">
    <citation type="submission" date="2019-10" db="EMBL/GenBank/DDBJ databases">
        <authorList>
            <person name="Karimi E."/>
        </authorList>
    </citation>
    <scope>NUCLEOTIDE SEQUENCE [LARGE SCALE GENOMIC DNA]</scope>
    <source>
        <strain evidence="1">Bacillus sp. 71</strain>
    </source>
</reference>
<dbReference type="SUPFAM" id="SSF159121">
    <property type="entry name" value="BC4932-like"/>
    <property type="match status" value="1"/>
</dbReference>
<dbReference type="PANTHER" id="PTHR36433">
    <property type="entry name" value="HYPOTHETICAL CYTOSOLIC PROTEIN"/>
    <property type="match status" value="1"/>
</dbReference>